<dbReference type="GO" id="GO:0005886">
    <property type="term" value="C:plasma membrane"/>
    <property type="evidence" value="ECO:0007669"/>
    <property type="project" value="TreeGrafter"/>
</dbReference>
<dbReference type="Pfam" id="PF01590">
    <property type="entry name" value="GAF"/>
    <property type="match status" value="1"/>
</dbReference>
<protein>
    <recommendedName>
        <fullName evidence="1">GGDEF domain-containing protein</fullName>
    </recommendedName>
</protein>
<dbReference type="SMART" id="SM00065">
    <property type="entry name" value="GAF"/>
    <property type="match status" value="1"/>
</dbReference>
<dbReference type="FunFam" id="3.30.70.270:FF:000001">
    <property type="entry name" value="Diguanylate cyclase domain protein"/>
    <property type="match status" value="1"/>
</dbReference>
<evidence type="ECO:0000313" key="2">
    <source>
        <dbReference type="EMBL" id="SVA61462.1"/>
    </source>
</evidence>
<dbReference type="CDD" id="cd01949">
    <property type="entry name" value="GGDEF"/>
    <property type="match status" value="1"/>
</dbReference>
<feature type="non-terminal residue" evidence="2">
    <location>
        <position position="1"/>
    </location>
</feature>
<dbReference type="InterPro" id="IPR029787">
    <property type="entry name" value="Nucleotide_cyclase"/>
</dbReference>
<accession>A0A381XA82</accession>
<dbReference type="Gene3D" id="3.30.70.270">
    <property type="match status" value="1"/>
</dbReference>
<dbReference type="InterPro" id="IPR043128">
    <property type="entry name" value="Rev_trsase/Diguanyl_cyclase"/>
</dbReference>
<dbReference type="EMBL" id="UINC01014409">
    <property type="protein sequence ID" value="SVA61462.1"/>
    <property type="molecule type" value="Genomic_DNA"/>
</dbReference>
<dbReference type="SMART" id="SM00267">
    <property type="entry name" value="GGDEF"/>
    <property type="match status" value="1"/>
</dbReference>
<dbReference type="SUPFAM" id="SSF55073">
    <property type="entry name" value="Nucleotide cyclase"/>
    <property type="match status" value="1"/>
</dbReference>
<dbReference type="NCBIfam" id="TIGR00254">
    <property type="entry name" value="GGDEF"/>
    <property type="match status" value="1"/>
</dbReference>
<dbReference type="GO" id="GO:0052621">
    <property type="term" value="F:diguanylate cyclase activity"/>
    <property type="evidence" value="ECO:0007669"/>
    <property type="project" value="TreeGrafter"/>
</dbReference>
<proteinExistence type="predicted"/>
<dbReference type="InterPro" id="IPR050469">
    <property type="entry name" value="Diguanylate_Cyclase"/>
</dbReference>
<organism evidence="2">
    <name type="scientific">marine metagenome</name>
    <dbReference type="NCBI Taxonomy" id="408172"/>
    <lineage>
        <taxon>unclassified sequences</taxon>
        <taxon>metagenomes</taxon>
        <taxon>ecological metagenomes</taxon>
    </lineage>
</organism>
<dbReference type="SUPFAM" id="SSF55781">
    <property type="entry name" value="GAF domain-like"/>
    <property type="match status" value="1"/>
</dbReference>
<evidence type="ECO:0000259" key="1">
    <source>
        <dbReference type="PROSITE" id="PS50887"/>
    </source>
</evidence>
<reference evidence="2" key="1">
    <citation type="submission" date="2018-05" db="EMBL/GenBank/DDBJ databases">
        <authorList>
            <person name="Lanie J.A."/>
            <person name="Ng W.-L."/>
            <person name="Kazmierczak K.M."/>
            <person name="Andrzejewski T.M."/>
            <person name="Davidsen T.M."/>
            <person name="Wayne K.J."/>
            <person name="Tettelin H."/>
            <person name="Glass J.I."/>
            <person name="Rusch D."/>
            <person name="Podicherti R."/>
            <person name="Tsui H.-C.T."/>
            <person name="Winkler M.E."/>
        </authorList>
    </citation>
    <scope>NUCLEOTIDE SEQUENCE</scope>
</reference>
<dbReference type="Gene3D" id="3.30.450.40">
    <property type="match status" value="1"/>
</dbReference>
<feature type="domain" description="GGDEF" evidence="1">
    <location>
        <begin position="286"/>
        <end position="419"/>
    </location>
</feature>
<dbReference type="InterPro" id="IPR003018">
    <property type="entry name" value="GAF"/>
</dbReference>
<dbReference type="PANTHER" id="PTHR45138">
    <property type="entry name" value="REGULATORY COMPONENTS OF SENSORY TRANSDUCTION SYSTEM"/>
    <property type="match status" value="1"/>
</dbReference>
<dbReference type="InterPro" id="IPR029016">
    <property type="entry name" value="GAF-like_dom_sf"/>
</dbReference>
<dbReference type="AlphaFoldDB" id="A0A381XA82"/>
<dbReference type="GO" id="GO:0043709">
    <property type="term" value="P:cell adhesion involved in single-species biofilm formation"/>
    <property type="evidence" value="ECO:0007669"/>
    <property type="project" value="TreeGrafter"/>
</dbReference>
<sequence length="430" mass="49230">TSTFYQKDHTTPWQEIFAGQTWRGSECVVGQAIRFKDKSVGFILVRSEHFSDIDPNDLMLFEYLGDIVSLFMEELNSLEESIENNQNKSRLLDLISELNFKQDEPSVLNTFRNLIRSFIDYDCLTISSLNENHMQANIKLADGIQAHLPSENSFNIHGTIHGLPYNEKKTINVMNWSKKYSNLSRFKPGDTDEHKFDSVLGIPISIENDIWGCIIIERSQSVRFSKDDETLLILIARILGAAIFWVNEYQKIYQNAIRDGLTGLLNHKTFMERASDEIQRARRFQHHLVFLMYDLDKFKRVNDTLGHPYGDYVIETTAQIMKDNVRTIDVVARYGGEEFAIVLVNTTQEMAMVVAQRIVDNIANHEFSMEGTDIKMTISSGLCEYPNDSEKLSDLISFADQGLYSTKKRGGNGVTIYKDEKGTLGKQKNI</sequence>
<gene>
    <name evidence="2" type="ORF">METZ01_LOCUS114316</name>
</gene>
<dbReference type="Pfam" id="PF00990">
    <property type="entry name" value="GGDEF"/>
    <property type="match status" value="1"/>
</dbReference>
<dbReference type="PANTHER" id="PTHR45138:SF9">
    <property type="entry name" value="DIGUANYLATE CYCLASE DGCM-RELATED"/>
    <property type="match status" value="1"/>
</dbReference>
<dbReference type="GO" id="GO:1902201">
    <property type="term" value="P:negative regulation of bacterial-type flagellum-dependent cell motility"/>
    <property type="evidence" value="ECO:0007669"/>
    <property type="project" value="TreeGrafter"/>
</dbReference>
<dbReference type="InterPro" id="IPR000160">
    <property type="entry name" value="GGDEF_dom"/>
</dbReference>
<dbReference type="PROSITE" id="PS50887">
    <property type="entry name" value="GGDEF"/>
    <property type="match status" value="1"/>
</dbReference>
<name>A0A381XA82_9ZZZZ</name>